<dbReference type="Proteomes" id="UP001165283">
    <property type="component" value="Unassembled WGS sequence"/>
</dbReference>
<dbReference type="EMBL" id="JAGSOV010000031">
    <property type="protein sequence ID" value="MCO1656118.1"/>
    <property type="molecule type" value="Genomic_DNA"/>
</dbReference>
<keyword evidence="2" id="KW-0288">FMN</keyword>
<name>A0ABT0ZZL8_9PSEU</name>
<evidence type="ECO:0000256" key="1">
    <source>
        <dbReference type="ARBA" id="ARBA00022630"/>
    </source>
</evidence>
<reference evidence="6" key="1">
    <citation type="submission" date="2021-04" db="EMBL/GenBank/DDBJ databases">
        <title>Pseudonocardia sp. nov., isolated from sandy soil of mangrove forest.</title>
        <authorList>
            <person name="Zan Z."/>
            <person name="Huang R."/>
            <person name="Liu W."/>
        </authorList>
    </citation>
    <scope>NUCLEOTIDE SEQUENCE</scope>
    <source>
        <strain evidence="6">S2-4</strain>
    </source>
</reference>
<evidence type="ECO:0000256" key="3">
    <source>
        <dbReference type="ARBA" id="ARBA00023002"/>
    </source>
</evidence>
<dbReference type="SUPFAM" id="SSF51679">
    <property type="entry name" value="Bacterial luciferase-like"/>
    <property type="match status" value="1"/>
</dbReference>
<organism evidence="6 7">
    <name type="scientific">Pseudonocardia humida</name>
    <dbReference type="NCBI Taxonomy" id="2800819"/>
    <lineage>
        <taxon>Bacteria</taxon>
        <taxon>Bacillati</taxon>
        <taxon>Actinomycetota</taxon>
        <taxon>Actinomycetes</taxon>
        <taxon>Pseudonocardiales</taxon>
        <taxon>Pseudonocardiaceae</taxon>
        <taxon>Pseudonocardia</taxon>
    </lineage>
</organism>
<dbReference type="RefSeq" id="WP_252438558.1">
    <property type="nucleotide sequence ID" value="NZ_JAGSOV010000031.1"/>
</dbReference>
<accession>A0ABT0ZZL8</accession>
<keyword evidence="7" id="KW-1185">Reference proteome</keyword>
<dbReference type="NCBIfam" id="TIGR03560">
    <property type="entry name" value="F420_Rv1855c"/>
    <property type="match status" value="1"/>
</dbReference>
<keyword evidence="3" id="KW-0560">Oxidoreductase</keyword>
<protein>
    <submittedName>
        <fullName evidence="6">TIGR03560 family F420-dependent LLM class oxidoreductase</fullName>
    </submittedName>
</protein>
<dbReference type="InterPro" id="IPR050172">
    <property type="entry name" value="SsuD_RutA_monooxygenase"/>
</dbReference>
<dbReference type="PANTHER" id="PTHR42847:SF4">
    <property type="entry name" value="ALKANESULFONATE MONOOXYGENASE-RELATED"/>
    <property type="match status" value="1"/>
</dbReference>
<evidence type="ECO:0000313" key="7">
    <source>
        <dbReference type="Proteomes" id="UP001165283"/>
    </source>
</evidence>
<dbReference type="InterPro" id="IPR011251">
    <property type="entry name" value="Luciferase-like_dom"/>
</dbReference>
<proteinExistence type="predicted"/>
<comment type="caution">
    <text evidence="6">The sequence shown here is derived from an EMBL/GenBank/DDBJ whole genome shotgun (WGS) entry which is preliminary data.</text>
</comment>
<dbReference type="Gene3D" id="3.20.20.30">
    <property type="entry name" value="Luciferase-like domain"/>
    <property type="match status" value="1"/>
</dbReference>
<evidence type="ECO:0000256" key="4">
    <source>
        <dbReference type="ARBA" id="ARBA00023033"/>
    </source>
</evidence>
<evidence type="ECO:0000256" key="2">
    <source>
        <dbReference type="ARBA" id="ARBA00022643"/>
    </source>
</evidence>
<dbReference type="PANTHER" id="PTHR42847">
    <property type="entry name" value="ALKANESULFONATE MONOOXYGENASE"/>
    <property type="match status" value="1"/>
</dbReference>
<dbReference type="InterPro" id="IPR036661">
    <property type="entry name" value="Luciferase-like_sf"/>
</dbReference>
<keyword evidence="1" id="KW-0285">Flavoprotein</keyword>
<dbReference type="Pfam" id="PF00296">
    <property type="entry name" value="Bac_luciferase"/>
    <property type="match status" value="1"/>
</dbReference>
<keyword evidence="4" id="KW-0503">Monooxygenase</keyword>
<gene>
    <name evidence="6" type="ORF">KDL28_13750</name>
</gene>
<feature type="domain" description="Luciferase-like" evidence="5">
    <location>
        <begin position="5"/>
        <end position="242"/>
    </location>
</feature>
<evidence type="ECO:0000313" key="6">
    <source>
        <dbReference type="EMBL" id="MCO1656118.1"/>
    </source>
</evidence>
<evidence type="ECO:0000259" key="5">
    <source>
        <dbReference type="Pfam" id="PF00296"/>
    </source>
</evidence>
<dbReference type="InterPro" id="IPR019952">
    <property type="entry name" value="F420_OxRdatse_Rv1855c_pred"/>
</dbReference>
<sequence>MEPRHGARYTDILALARATEDAGFDAFFRSDHLMGVDPADPTYLPTECWTTLGGIARETSRVRLGVLVGAATFRWPGLLAAAVASASEMSGGRVELGLGTGWYEREHAAFGIPFPATGKERFDRLAEQLAIVTGMWRTPDGESFSFAGAHYSVAANRTPPRPDPVPPVIVGGTGARRTPAIAARFADEFNGALARDGAELAARYALFDRACAEIGRDPGTARRSVVVPVACGATPAEVRRRAAVIGSELMRSNAAIGSPDAVAEHVDDLTAAGADTVYLHIYDIHDLDHIALIGAEVLARLGTVAAGPATAGTAPPFSPSGSHR</sequence>